<feature type="signal peptide" evidence="1">
    <location>
        <begin position="1"/>
        <end position="21"/>
    </location>
</feature>
<keyword evidence="3" id="KW-1185">Reference proteome</keyword>
<comment type="caution">
    <text evidence="2">The sequence shown here is derived from an EMBL/GenBank/DDBJ whole genome shotgun (WGS) entry which is preliminary data.</text>
</comment>
<reference evidence="3" key="1">
    <citation type="journal article" date="2019" name="Int. J. Syst. Evol. Microbiol.">
        <title>The Global Catalogue of Microorganisms (GCM) 10K type strain sequencing project: providing services to taxonomists for standard genome sequencing and annotation.</title>
        <authorList>
            <consortium name="The Broad Institute Genomics Platform"/>
            <consortium name="The Broad Institute Genome Sequencing Center for Infectious Disease"/>
            <person name="Wu L."/>
            <person name="Ma J."/>
        </authorList>
    </citation>
    <scope>NUCLEOTIDE SEQUENCE [LARGE SCALE GENOMIC DNA]</scope>
    <source>
        <strain evidence="3">KCTC 52607</strain>
    </source>
</reference>
<accession>A0ABV7EAC2</accession>
<sequence length="166" mass="15966">MKKIAIFAAASAAVLSVPALAAPGNQSTADGAATAEVVAPLTLTHDAGATLNFGTFVPGTVGGSVTVSRAGNGTAGGDVTLMPGSVEAADSFSVAGDAGRRFSIVTGAGTVSSGSNSMAFTTDARANHTLDSSGAASFNVGGTLTVGANQPAGVYTGSYSVTVTYN</sequence>
<evidence type="ECO:0000313" key="3">
    <source>
        <dbReference type="Proteomes" id="UP001595456"/>
    </source>
</evidence>
<dbReference type="InterPro" id="IPR025514">
    <property type="entry name" value="DUF4402"/>
</dbReference>
<dbReference type="Pfam" id="PF14352">
    <property type="entry name" value="DUF4402"/>
    <property type="match status" value="1"/>
</dbReference>
<keyword evidence="1" id="KW-0732">Signal</keyword>
<gene>
    <name evidence="2" type="ORF">ACFODU_14210</name>
</gene>
<name>A0ABV7EAC2_9SPHN</name>
<proteinExistence type="predicted"/>
<dbReference type="RefSeq" id="WP_336924572.1">
    <property type="nucleotide sequence ID" value="NZ_JBANRO010000001.1"/>
</dbReference>
<evidence type="ECO:0000256" key="1">
    <source>
        <dbReference type="SAM" id="SignalP"/>
    </source>
</evidence>
<evidence type="ECO:0000313" key="2">
    <source>
        <dbReference type="EMBL" id="MFC3098946.1"/>
    </source>
</evidence>
<protein>
    <submittedName>
        <fullName evidence="2">DUF4402 domain-containing protein</fullName>
    </submittedName>
</protein>
<dbReference type="EMBL" id="JBHRST010000022">
    <property type="protein sequence ID" value="MFC3098946.1"/>
    <property type="molecule type" value="Genomic_DNA"/>
</dbReference>
<organism evidence="2 3">
    <name type="scientific">Alteraurantiacibacter palmitatis</name>
    <dbReference type="NCBI Taxonomy" id="2054628"/>
    <lineage>
        <taxon>Bacteria</taxon>
        <taxon>Pseudomonadati</taxon>
        <taxon>Pseudomonadota</taxon>
        <taxon>Alphaproteobacteria</taxon>
        <taxon>Sphingomonadales</taxon>
        <taxon>Erythrobacteraceae</taxon>
        <taxon>Alteraurantiacibacter</taxon>
    </lineage>
</organism>
<feature type="chain" id="PRO_5046084250" evidence="1">
    <location>
        <begin position="22"/>
        <end position="166"/>
    </location>
</feature>
<dbReference type="Proteomes" id="UP001595456">
    <property type="component" value="Unassembled WGS sequence"/>
</dbReference>